<dbReference type="RefSeq" id="WP_110458889.1">
    <property type="nucleotide sequence ID" value="NZ_BPFB01000045.1"/>
</dbReference>
<evidence type="ECO:0000313" key="2">
    <source>
        <dbReference type="EMBL" id="GIU50083.1"/>
    </source>
</evidence>
<name>A0ABQ4PP71_9GAMM</name>
<comment type="caution">
    <text evidence="2">The sequence shown here is derived from an EMBL/GenBank/DDBJ whole genome shotgun (WGS) entry which is preliminary data.</text>
</comment>
<accession>A0ABQ4PP71</accession>
<gene>
    <name evidence="2" type="ORF">TUM4630_30210</name>
</gene>
<keyword evidence="1" id="KW-1133">Transmembrane helix</keyword>
<reference evidence="2 3" key="1">
    <citation type="submission" date="2021-05" db="EMBL/GenBank/DDBJ databases">
        <title>Molecular characterization for Shewanella algae harboring chromosomal blaOXA-55-like strains isolated from clinical and environment sample.</title>
        <authorList>
            <person name="Ohama Y."/>
            <person name="Aoki K."/>
            <person name="Harada S."/>
            <person name="Moriya K."/>
            <person name="Ishii Y."/>
            <person name="Tateda K."/>
        </authorList>
    </citation>
    <scope>NUCLEOTIDE SEQUENCE [LARGE SCALE GENOMIC DNA]</scope>
    <source>
        <strain evidence="2 3">LMG 23746</strain>
    </source>
</reference>
<protein>
    <submittedName>
        <fullName evidence="2">Uncharacterized protein</fullName>
    </submittedName>
</protein>
<keyword evidence="1" id="KW-0812">Transmembrane</keyword>
<keyword evidence="3" id="KW-1185">Reference proteome</keyword>
<feature type="transmembrane region" description="Helical" evidence="1">
    <location>
        <begin position="40"/>
        <end position="62"/>
    </location>
</feature>
<organism evidence="2 3">
    <name type="scientific">Shewanella algidipiscicola</name>
    <dbReference type="NCBI Taxonomy" id="614070"/>
    <lineage>
        <taxon>Bacteria</taxon>
        <taxon>Pseudomonadati</taxon>
        <taxon>Pseudomonadota</taxon>
        <taxon>Gammaproteobacteria</taxon>
        <taxon>Alteromonadales</taxon>
        <taxon>Shewanellaceae</taxon>
        <taxon>Shewanella</taxon>
    </lineage>
</organism>
<feature type="transmembrane region" description="Helical" evidence="1">
    <location>
        <begin position="69"/>
        <end position="86"/>
    </location>
</feature>
<dbReference type="Proteomes" id="UP000761574">
    <property type="component" value="Unassembled WGS sequence"/>
</dbReference>
<dbReference type="EMBL" id="BPFB01000045">
    <property type="protein sequence ID" value="GIU50083.1"/>
    <property type="molecule type" value="Genomic_DNA"/>
</dbReference>
<evidence type="ECO:0000256" key="1">
    <source>
        <dbReference type="SAM" id="Phobius"/>
    </source>
</evidence>
<keyword evidence="1" id="KW-0472">Membrane</keyword>
<evidence type="ECO:0000313" key="3">
    <source>
        <dbReference type="Proteomes" id="UP000761574"/>
    </source>
</evidence>
<feature type="transmembrane region" description="Helical" evidence="1">
    <location>
        <begin position="14"/>
        <end position="34"/>
    </location>
</feature>
<sequence>MNTNTITQYRLDQVLIYQFLLVAALLLLAAPLATKTSGLGMLWMFSLQIILTSIATLAAIIIKQPINRISVTVLFGIWLLVWITHLM</sequence>
<proteinExistence type="predicted"/>